<evidence type="ECO:0000256" key="2">
    <source>
        <dbReference type="ARBA" id="ARBA00022722"/>
    </source>
</evidence>
<keyword evidence="9" id="KW-1185">Reference proteome</keyword>
<dbReference type="GO" id="GO:0005737">
    <property type="term" value="C:cytoplasm"/>
    <property type="evidence" value="ECO:0007669"/>
    <property type="project" value="UniProtKB-SubCell"/>
</dbReference>
<dbReference type="PANTHER" id="PTHR11046">
    <property type="entry name" value="OLIGORIBONUCLEASE, MITOCHONDRIAL"/>
    <property type="match status" value="1"/>
</dbReference>
<dbReference type="CDD" id="cd06135">
    <property type="entry name" value="Orn"/>
    <property type="match status" value="1"/>
</dbReference>
<evidence type="ECO:0000313" key="8">
    <source>
        <dbReference type="EMBL" id="AVY94870.1"/>
    </source>
</evidence>
<dbReference type="HAMAP" id="MF_00045">
    <property type="entry name" value="Oligoribonuclease"/>
    <property type="match status" value="1"/>
</dbReference>
<reference evidence="8 9" key="1">
    <citation type="submission" date="2018-04" db="EMBL/GenBank/DDBJ databases">
        <title>Denitrifier Microvirgula.</title>
        <authorList>
            <person name="Anderson E."/>
            <person name="Jang J."/>
            <person name="Ishii S."/>
        </authorList>
    </citation>
    <scope>NUCLEOTIDE SEQUENCE [LARGE SCALE GENOMIC DNA]</scope>
    <source>
        <strain evidence="8 9">BE2.4</strain>
    </source>
</reference>
<comment type="subcellular location">
    <subcellularLocation>
        <location evidence="6">Cytoplasm</location>
    </subcellularLocation>
</comment>
<dbReference type="InterPro" id="IPR036397">
    <property type="entry name" value="RNaseH_sf"/>
</dbReference>
<dbReference type="EC" id="3.1.-.-" evidence="6"/>
<evidence type="ECO:0000313" key="9">
    <source>
        <dbReference type="Proteomes" id="UP000244173"/>
    </source>
</evidence>
<dbReference type="InterPro" id="IPR022894">
    <property type="entry name" value="Oligoribonuclease"/>
</dbReference>
<keyword evidence="2 6" id="KW-0540">Nuclease</keyword>
<dbReference type="STRING" id="1122240.GCA_000620105_02608"/>
<protein>
    <recommendedName>
        <fullName evidence="5 6">Oligoribonuclease</fullName>
        <ecNumber evidence="6">3.1.-.-</ecNumber>
    </recommendedName>
</protein>
<dbReference type="GO" id="GO:0000175">
    <property type="term" value="F:3'-5'-RNA exonuclease activity"/>
    <property type="evidence" value="ECO:0007669"/>
    <property type="project" value="InterPro"/>
</dbReference>
<dbReference type="PANTHER" id="PTHR11046:SF0">
    <property type="entry name" value="OLIGORIBONUCLEASE, MITOCHONDRIAL"/>
    <property type="match status" value="1"/>
</dbReference>
<dbReference type="OrthoDB" id="9801329at2"/>
<evidence type="ECO:0000256" key="3">
    <source>
        <dbReference type="ARBA" id="ARBA00022801"/>
    </source>
</evidence>
<dbReference type="FunFam" id="3.30.420.10:FF:000003">
    <property type="entry name" value="Oligoribonuclease"/>
    <property type="match status" value="1"/>
</dbReference>
<keyword evidence="3 6" id="KW-0378">Hydrolase</keyword>
<proteinExistence type="inferred from homology"/>
<gene>
    <name evidence="6" type="primary">orn</name>
    <name evidence="8" type="ORF">DAI18_13100</name>
</gene>
<dbReference type="RefSeq" id="WP_028499608.1">
    <property type="nucleotide sequence ID" value="NZ_CAURZP010000030.1"/>
</dbReference>
<organism evidence="8 9">
    <name type="scientific">Microvirgula aerodenitrificans</name>
    <dbReference type="NCBI Taxonomy" id="57480"/>
    <lineage>
        <taxon>Bacteria</taxon>
        <taxon>Pseudomonadati</taxon>
        <taxon>Pseudomonadota</taxon>
        <taxon>Betaproteobacteria</taxon>
        <taxon>Neisseriales</taxon>
        <taxon>Aquaspirillaceae</taxon>
        <taxon>Microvirgula</taxon>
    </lineage>
</organism>
<dbReference type="NCBIfam" id="NF003765">
    <property type="entry name" value="PRK05359.1"/>
    <property type="match status" value="1"/>
</dbReference>
<dbReference type="KEGG" id="maer:DAI18_13100"/>
<dbReference type="SMART" id="SM00479">
    <property type="entry name" value="EXOIII"/>
    <property type="match status" value="1"/>
</dbReference>
<keyword evidence="4 6" id="KW-0269">Exonuclease</keyword>
<evidence type="ECO:0000256" key="4">
    <source>
        <dbReference type="ARBA" id="ARBA00022839"/>
    </source>
</evidence>
<feature type="active site" evidence="6">
    <location>
        <position position="129"/>
    </location>
</feature>
<evidence type="ECO:0000259" key="7">
    <source>
        <dbReference type="SMART" id="SM00479"/>
    </source>
</evidence>
<keyword evidence="6" id="KW-0963">Cytoplasm</keyword>
<dbReference type="InterPro" id="IPR013520">
    <property type="entry name" value="Ribonucl_H"/>
</dbReference>
<evidence type="ECO:0000256" key="5">
    <source>
        <dbReference type="ARBA" id="ARBA00070964"/>
    </source>
</evidence>
<dbReference type="Pfam" id="PF00929">
    <property type="entry name" value="RNase_T"/>
    <property type="match status" value="1"/>
</dbReference>
<accession>A0A2S0PBW0</accession>
<dbReference type="InterPro" id="IPR012337">
    <property type="entry name" value="RNaseH-like_sf"/>
</dbReference>
<evidence type="ECO:0000256" key="1">
    <source>
        <dbReference type="ARBA" id="ARBA00009921"/>
    </source>
</evidence>
<dbReference type="SUPFAM" id="SSF53098">
    <property type="entry name" value="Ribonuclease H-like"/>
    <property type="match status" value="1"/>
</dbReference>
<dbReference type="AlphaFoldDB" id="A0A2S0PBW0"/>
<dbReference type="GO" id="GO:0003676">
    <property type="term" value="F:nucleic acid binding"/>
    <property type="evidence" value="ECO:0007669"/>
    <property type="project" value="InterPro"/>
</dbReference>
<evidence type="ECO:0000256" key="6">
    <source>
        <dbReference type="HAMAP-Rule" id="MF_00045"/>
    </source>
</evidence>
<name>A0A2S0PBW0_9NEIS</name>
<dbReference type="EMBL" id="CP028519">
    <property type="protein sequence ID" value="AVY94870.1"/>
    <property type="molecule type" value="Genomic_DNA"/>
</dbReference>
<sequence length="181" mass="20660">MAQDQNHLIWLDMEMTGLNPDSDRVIELAVVITDSELNTVAESPVLVVHQSDAVLDGMDAWNKGTHGRSGLIEKVRASTLDEAAAQAQMLAFLQQHVPAKASPMCGNSICQDRRFMARWMPELEAHFHYRNLDVSTLKELCKRWKPEIAKGMKKHGKHEALADIYESIEEMKYYREHFIKL</sequence>
<dbReference type="Gene3D" id="3.30.420.10">
    <property type="entry name" value="Ribonuclease H-like superfamily/Ribonuclease H"/>
    <property type="match status" value="1"/>
</dbReference>
<comment type="function">
    <text evidence="6">3'-to-5' exoribonuclease specific for small oligoribonucleotides.</text>
</comment>
<dbReference type="Proteomes" id="UP000244173">
    <property type="component" value="Chromosome"/>
</dbReference>
<dbReference type="GO" id="GO:0006259">
    <property type="term" value="P:DNA metabolic process"/>
    <property type="evidence" value="ECO:0007669"/>
    <property type="project" value="UniProtKB-ARBA"/>
</dbReference>
<feature type="domain" description="Exonuclease" evidence="7">
    <location>
        <begin position="7"/>
        <end position="180"/>
    </location>
</feature>
<comment type="similarity">
    <text evidence="1 6">Belongs to the oligoribonuclease family.</text>
</comment>